<organism evidence="2">
    <name type="scientific">Tanacetum cinerariifolium</name>
    <name type="common">Dalmatian daisy</name>
    <name type="synonym">Chrysanthemum cinerariifolium</name>
    <dbReference type="NCBI Taxonomy" id="118510"/>
    <lineage>
        <taxon>Eukaryota</taxon>
        <taxon>Viridiplantae</taxon>
        <taxon>Streptophyta</taxon>
        <taxon>Embryophyta</taxon>
        <taxon>Tracheophyta</taxon>
        <taxon>Spermatophyta</taxon>
        <taxon>Magnoliopsida</taxon>
        <taxon>eudicotyledons</taxon>
        <taxon>Gunneridae</taxon>
        <taxon>Pentapetalae</taxon>
        <taxon>asterids</taxon>
        <taxon>campanulids</taxon>
        <taxon>Asterales</taxon>
        <taxon>Asteraceae</taxon>
        <taxon>Asteroideae</taxon>
        <taxon>Anthemideae</taxon>
        <taxon>Anthemidinae</taxon>
        <taxon>Tanacetum</taxon>
    </lineage>
</organism>
<feature type="non-terminal residue" evidence="2">
    <location>
        <position position="125"/>
    </location>
</feature>
<protein>
    <submittedName>
        <fullName evidence="2">Protein kinase, ATP binding site-containing protein</fullName>
    </submittedName>
</protein>
<reference evidence="2" key="1">
    <citation type="journal article" date="2019" name="Sci. Rep.">
        <title>Draft genome of Tanacetum cinerariifolium, the natural source of mosquito coil.</title>
        <authorList>
            <person name="Yamashiro T."/>
            <person name="Shiraishi A."/>
            <person name="Satake H."/>
            <person name="Nakayama K."/>
        </authorList>
    </citation>
    <scope>NUCLEOTIDE SEQUENCE</scope>
</reference>
<sequence length="125" mass="14569">MDKLIDPNIRDQIDGRSVQTFAETAYKCLSYNIKERPSMNRIVKKIEEALYFQKNRTTDSTTIIQSQQYQKLEDLLIPLEEIKRATCDFSENSEIGEGGFGMVYKGILSERWIKHEAAFKRLLKT</sequence>
<proteinExistence type="predicted"/>
<dbReference type="Gene3D" id="3.30.200.20">
    <property type="entry name" value="Phosphorylase Kinase, domain 1"/>
    <property type="match status" value="1"/>
</dbReference>
<dbReference type="AlphaFoldDB" id="A0A699QZY9"/>
<dbReference type="GO" id="GO:0004714">
    <property type="term" value="F:transmembrane receptor protein tyrosine kinase activity"/>
    <property type="evidence" value="ECO:0007669"/>
    <property type="project" value="InterPro"/>
</dbReference>
<comment type="caution">
    <text evidence="2">The sequence shown here is derived from an EMBL/GenBank/DDBJ whole genome shotgun (WGS) entry which is preliminary data.</text>
</comment>
<dbReference type="Gene3D" id="1.10.510.10">
    <property type="entry name" value="Transferase(Phosphotransferase) domain 1"/>
    <property type="match status" value="1"/>
</dbReference>
<keyword evidence="2" id="KW-0418">Kinase</keyword>
<dbReference type="GO" id="GO:0009506">
    <property type="term" value="C:plasmodesma"/>
    <property type="evidence" value="ECO:0007669"/>
    <property type="project" value="TreeGrafter"/>
</dbReference>
<accession>A0A699QZY9</accession>
<keyword evidence="1" id="KW-0547">Nucleotide-binding</keyword>
<dbReference type="SUPFAM" id="SSF56112">
    <property type="entry name" value="Protein kinase-like (PK-like)"/>
    <property type="match status" value="1"/>
</dbReference>
<dbReference type="GO" id="GO:0005524">
    <property type="term" value="F:ATP binding"/>
    <property type="evidence" value="ECO:0007669"/>
    <property type="project" value="UniProtKB-UniRule"/>
</dbReference>
<keyword evidence="1" id="KW-0067">ATP-binding</keyword>
<dbReference type="InterPro" id="IPR045272">
    <property type="entry name" value="ANXUR1/2-like"/>
</dbReference>
<dbReference type="GO" id="GO:0005886">
    <property type="term" value="C:plasma membrane"/>
    <property type="evidence" value="ECO:0007669"/>
    <property type="project" value="TreeGrafter"/>
</dbReference>
<evidence type="ECO:0000313" key="2">
    <source>
        <dbReference type="EMBL" id="GFC75649.1"/>
    </source>
</evidence>
<dbReference type="PROSITE" id="PS00107">
    <property type="entry name" value="PROTEIN_KINASE_ATP"/>
    <property type="match status" value="1"/>
</dbReference>
<dbReference type="EMBL" id="BKCJ011052781">
    <property type="protein sequence ID" value="GFC75649.1"/>
    <property type="molecule type" value="Genomic_DNA"/>
</dbReference>
<feature type="binding site" evidence="1">
    <location>
        <position position="120"/>
    </location>
    <ligand>
        <name>ATP</name>
        <dbReference type="ChEBI" id="CHEBI:30616"/>
    </ligand>
</feature>
<keyword evidence="2" id="KW-0808">Transferase</keyword>
<dbReference type="PANTHER" id="PTHR27003:SF359">
    <property type="entry name" value="SERINE_THREONINE-PROTEIN KINASE UNC-51-RELATED"/>
    <property type="match status" value="1"/>
</dbReference>
<dbReference type="InterPro" id="IPR017441">
    <property type="entry name" value="Protein_kinase_ATP_BS"/>
</dbReference>
<name>A0A699QZY9_TANCI</name>
<dbReference type="PANTHER" id="PTHR27003">
    <property type="entry name" value="OS07G0166700 PROTEIN"/>
    <property type="match status" value="1"/>
</dbReference>
<evidence type="ECO:0000256" key="1">
    <source>
        <dbReference type="PROSITE-ProRule" id="PRU10141"/>
    </source>
</evidence>
<gene>
    <name evidence="2" type="ORF">Tci_847619</name>
</gene>
<dbReference type="InterPro" id="IPR011009">
    <property type="entry name" value="Kinase-like_dom_sf"/>
</dbReference>